<accession>A0ABT6NP87</accession>
<keyword evidence="1" id="KW-1133">Transmembrane helix</keyword>
<evidence type="ECO:0000313" key="3">
    <source>
        <dbReference type="Proteomes" id="UP001160301"/>
    </source>
</evidence>
<dbReference type="RefSeq" id="WP_136966996.1">
    <property type="nucleotide sequence ID" value="NZ_JARZHI010000007.1"/>
</dbReference>
<dbReference type="Proteomes" id="UP001160301">
    <property type="component" value="Unassembled WGS sequence"/>
</dbReference>
<dbReference type="EMBL" id="JARZHI010000007">
    <property type="protein sequence ID" value="MDI1430022.1"/>
    <property type="molecule type" value="Genomic_DNA"/>
</dbReference>
<protein>
    <submittedName>
        <fullName evidence="2">Uncharacterized protein</fullName>
    </submittedName>
</protein>
<reference evidence="2 3" key="1">
    <citation type="submission" date="2023-04" db="EMBL/GenBank/DDBJ databases">
        <title>The genome sequence of Polyangium sorediatum DSM14670.</title>
        <authorList>
            <person name="Zhang X."/>
        </authorList>
    </citation>
    <scope>NUCLEOTIDE SEQUENCE [LARGE SCALE GENOMIC DNA]</scope>
    <source>
        <strain evidence="2 3">DSM 14670</strain>
    </source>
</reference>
<evidence type="ECO:0000313" key="2">
    <source>
        <dbReference type="EMBL" id="MDI1430022.1"/>
    </source>
</evidence>
<gene>
    <name evidence="2" type="ORF">QHF89_10970</name>
</gene>
<sequence length="197" mass="20852">MPDATAERLRECVDAFGGELRAGYYTFDYTVNADQEGHIVDVKSKGVPHADLAACTRIALRAMTVPKELLKLRLAEPLAQANVQTMPGRALVGNLLIVGVMVALADLIIEAGGITIVIAVSLELSKDIAETVKGKWSCTASCNVQQINPSVSCPDRAIGTAGGPNEPAACVEAKRSATQSTPAGCYPRHCQCRCSKR</sequence>
<feature type="transmembrane region" description="Helical" evidence="1">
    <location>
        <begin position="95"/>
        <end position="120"/>
    </location>
</feature>
<keyword evidence="1" id="KW-0472">Membrane</keyword>
<organism evidence="2 3">
    <name type="scientific">Polyangium sorediatum</name>
    <dbReference type="NCBI Taxonomy" id="889274"/>
    <lineage>
        <taxon>Bacteria</taxon>
        <taxon>Pseudomonadati</taxon>
        <taxon>Myxococcota</taxon>
        <taxon>Polyangia</taxon>
        <taxon>Polyangiales</taxon>
        <taxon>Polyangiaceae</taxon>
        <taxon>Polyangium</taxon>
    </lineage>
</organism>
<comment type="caution">
    <text evidence="2">The sequence shown here is derived from an EMBL/GenBank/DDBJ whole genome shotgun (WGS) entry which is preliminary data.</text>
</comment>
<evidence type="ECO:0000256" key="1">
    <source>
        <dbReference type="SAM" id="Phobius"/>
    </source>
</evidence>
<keyword evidence="3" id="KW-1185">Reference proteome</keyword>
<proteinExistence type="predicted"/>
<name>A0ABT6NP87_9BACT</name>
<keyword evidence="1" id="KW-0812">Transmembrane</keyword>